<reference evidence="1 2" key="1">
    <citation type="journal article" date="2022" name="New Phytol.">
        <title>Ecological generalism drives hyperdiversity of secondary metabolite gene clusters in xylarialean endophytes.</title>
        <authorList>
            <person name="Franco M.E.E."/>
            <person name="Wisecaver J.H."/>
            <person name="Arnold A.E."/>
            <person name="Ju Y.M."/>
            <person name="Slot J.C."/>
            <person name="Ahrendt S."/>
            <person name="Moore L.P."/>
            <person name="Eastman K.E."/>
            <person name="Scott K."/>
            <person name="Konkel Z."/>
            <person name="Mondo S.J."/>
            <person name="Kuo A."/>
            <person name="Hayes R.D."/>
            <person name="Haridas S."/>
            <person name="Andreopoulos B."/>
            <person name="Riley R."/>
            <person name="LaButti K."/>
            <person name="Pangilinan J."/>
            <person name="Lipzen A."/>
            <person name="Amirebrahimi M."/>
            <person name="Yan J."/>
            <person name="Adam C."/>
            <person name="Keymanesh K."/>
            <person name="Ng V."/>
            <person name="Louie K."/>
            <person name="Northen T."/>
            <person name="Drula E."/>
            <person name="Henrissat B."/>
            <person name="Hsieh H.M."/>
            <person name="Youens-Clark K."/>
            <person name="Lutzoni F."/>
            <person name="Miadlikowska J."/>
            <person name="Eastwood D.C."/>
            <person name="Hamelin R.C."/>
            <person name="Grigoriev I.V."/>
            <person name="U'Ren J.M."/>
        </authorList>
    </citation>
    <scope>NUCLEOTIDE SEQUENCE [LARGE SCALE GENOMIC DNA]</scope>
    <source>
        <strain evidence="1 2">ER1909</strain>
    </source>
</reference>
<dbReference type="Proteomes" id="UP001497680">
    <property type="component" value="Unassembled WGS sequence"/>
</dbReference>
<evidence type="ECO:0000313" key="1">
    <source>
        <dbReference type="EMBL" id="KAI6088828.1"/>
    </source>
</evidence>
<dbReference type="EMBL" id="MU394299">
    <property type="protein sequence ID" value="KAI6088828.1"/>
    <property type="molecule type" value="Genomic_DNA"/>
</dbReference>
<proteinExistence type="predicted"/>
<comment type="caution">
    <text evidence="1">The sequence shown here is derived from an EMBL/GenBank/DDBJ whole genome shotgun (WGS) entry which is preliminary data.</text>
</comment>
<keyword evidence="2" id="KW-1185">Reference proteome</keyword>
<sequence length="1663" mass="181678">MADHYEKKEEEEEEDEIGEQDYKAQKDALIFAIDVSKSMLQPPPESDDKKADKDPPVYAALKCAYQLMQQRIISNPKDMISIVLFGTEKTKYGDDNNLYPHCYVYTDLDIPAAQDVKNLRGLVEEGDEDEILEPSSEGVQMLHLLVLANNLFTTKAPNFGSRRLFIITDNDDPHGDNKDYKEKAITRAKDLFDLSVTIELFAITRDEKKFDFTKFYDDIIYGDVVSEETNPRKVSASKSGSGQTLLNSLISNINSKQTPKRAYFSNMPLELGPGLQISVRGYNIIQKQAAARSCYVWLDGEKAQIALSETARIAEDSARSVQAGEVKKAYKFGGEYVYFSEDEQKSIKQFGGPIIRIIGFKDRSQLGFWASINKSIFIFPSEDGYVGSTRVFSALWQKLLKSKKVGIAWHIARTNGNPQLVAIIPSKAQEDKSGTNFIPAGLWLYPIPYADDMREGPDGVNPIRTTNELTDKMTKIIGNLQLPAATYNPTRYPNPALQWHYKILQALALDEEVPAKPNDTTLPKFKAIHARCGEYIQEWSQTADDVLGMVRDAKSIKRELERDDEEDEPKPKKSRTVPKIVKGEINNAELKKRYDDGTLSKLTVAELRPILDERGIDAKGLKKSLVSNNTGKAAGATAKMDALLDTGRGNHVCNSVQDMQTRLQNLLASKSSDTRAEHASFTFELRYNTVFHLGADAENGSPEGGAAQAITRSVNASETIQNQPSDDPVLQRAVAKHIVNAMGLIDSSSWVVRQVSRDARGWTFTYICKDSLQAWTRTNAKLPEKPAIASYSGPGGLDPINLSRPAFDCRGMLTIAFSTSARAVVVKYNHTPIHKSVAQLVQLLGPPLPPPAAQNNHANNQRTARAKRPPPADGEEGGRRKRQKKAGKAPEAPMGEPPAGESSSAAGQNSQGNVAPQPTVSDGLHLTSILNVPPAEAERRRQTAINLLNGKGINPATLTAEQFNIFANQAPDLQTASLDMLARYGAERLRIVHPDEKEQAQSANSTPAEKQPASATPSTAPATVSTPDTTETPTKKRRSRKKKSDGPAAAEVSIGDGAVVSIEQSGEVGTTASALKPKGKKTRGACQICKERKVKCTKEHPSCSNCRDAGIGCIYLPPKPRRKRSSVNGEVEEQDDSDLPGETQEYQTQAQAQAQSPTPAEASTNQMPVQHTAPAAFPSPPDPDNEEFIPDPNILSGPIEHQSAITRPLAQPQAQHSMESSGYFHRIKFPKNSRESGKHMEMPELTFPESHSQGAHSESSPNLTYSSITHQSNFGADMAFPQQTPTTGQKKENSSAASRRIPAPTIPQNTSDWNPSPTPGHAITASPTLTKKQTPKRSKSRKSVTETSQPGQVQGHEHDGMKQAAALSQAAIQQQGRPSPAVETPYQTAPRLKSRQSNRSQTSTPASQVATNASYNATPSASIPNYDPYPRYDNSTGNQYANVANDQSSSRIAYEPGSYHQPPTGVTTTSTSYSTAPAYDYSQGNRSSNPLSQALNTSTGYTNTNTNSSTTAQWAPPRTQSTQPHTQSHTTNSYSMPATTTTASHGYGTRSSGSRAPHQNTSYNQPQSHQSYASYPAQQSSTSQQAQQEWYRFASQNNSNTSTNQGGYSRNQTSGFGSATNSARAASYNSQRSNVQNYEAQDFGARSDDQSLYDLLRTSGSTH</sequence>
<gene>
    <name evidence="1" type="ORF">F4821DRAFT_268760</name>
</gene>
<evidence type="ECO:0000313" key="2">
    <source>
        <dbReference type="Proteomes" id="UP001497680"/>
    </source>
</evidence>
<name>A0ACC0D7U5_9PEZI</name>
<accession>A0ACC0D7U5</accession>
<organism evidence="1 2">
    <name type="scientific">Hypoxylon rubiginosum</name>
    <dbReference type="NCBI Taxonomy" id="110542"/>
    <lineage>
        <taxon>Eukaryota</taxon>
        <taxon>Fungi</taxon>
        <taxon>Dikarya</taxon>
        <taxon>Ascomycota</taxon>
        <taxon>Pezizomycotina</taxon>
        <taxon>Sordariomycetes</taxon>
        <taxon>Xylariomycetidae</taxon>
        <taxon>Xylariales</taxon>
        <taxon>Hypoxylaceae</taxon>
        <taxon>Hypoxylon</taxon>
    </lineage>
</organism>
<protein>
    <submittedName>
        <fullName evidence="1">Uncharacterized protein</fullName>
    </submittedName>
</protein>